<organism evidence="10 11">
    <name type="scientific">Fulvivirga lutea</name>
    <dbReference type="NCBI Taxonomy" id="2810512"/>
    <lineage>
        <taxon>Bacteria</taxon>
        <taxon>Pseudomonadati</taxon>
        <taxon>Bacteroidota</taxon>
        <taxon>Cytophagia</taxon>
        <taxon>Cytophagales</taxon>
        <taxon>Fulvivirgaceae</taxon>
        <taxon>Fulvivirga</taxon>
    </lineage>
</organism>
<proteinExistence type="predicted"/>
<dbReference type="Gene3D" id="2.120.10.10">
    <property type="match status" value="1"/>
</dbReference>
<keyword evidence="4 7" id="KW-0472">Membrane</keyword>
<feature type="repeat" description="TPR" evidence="6">
    <location>
        <begin position="100"/>
        <end position="133"/>
    </location>
</feature>
<dbReference type="SUPFAM" id="SSF82171">
    <property type="entry name" value="DPP6 N-terminal domain-like"/>
    <property type="match status" value="1"/>
</dbReference>
<evidence type="ECO:0000256" key="8">
    <source>
        <dbReference type="SAM" id="SignalP"/>
    </source>
</evidence>
<evidence type="ECO:0000256" key="5">
    <source>
        <dbReference type="ARBA" id="ARBA00023237"/>
    </source>
</evidence>
<feature type="repeat" description="TPR" evidence="6">
    <location>
        <begin position="65"/>
        <end position="98"/>
    </location>
</feature>
<evidence type="ECO:0000256" key="6">
    <source>
        <dbReference type="PROSITE-ProRule" id="PRU00339"/>
    </source>
</evidence>
<gene>
    <name evidence="10" type="ORF">JR347_17180</name>
</gene>
<protein>
    <submittedName>
        <fullName evidence="10">OmpA family protein</fullName>
    </submittedName>
</protein>
<keyword evidence="5" id="KW-0998">Cell outer membrane</keyword>
<evidence type="ECO:0000256" key="7">
    <source>
        <dbReference type="PROSITE-ProRule" id="PRU00473"/>
    </source>
</evidence>
<feature type="chain" id="PRO_5036926192" evidence="8">
    <location>
        <begin position="21"/>
        <end position="638"/>
    </location>
</feature>
<evidence type="ECO:0000259" key="9">
    <source>
        <dbReference type="PROSITE" id="PS51123"/>
    </source>
</evidence>
<dbReference type="SUPFAM" id="SSF48452">
    <property type="entry name" value="TPR-like"/>
    <property type="match status" value="1"/>
</dbReference>
<dbReference type="KEGG" id="fuv:JR347_17180"/>
<evidence type="ECO:0000313" key="11">
    <source>
        <dbReference type="Proteomes" id="UP000662783"/>
    </source>
</evidence>
<feature type="signal peptide" evidence="8">
    <location>
        <begin position="1"/>
        <end position="20"/>
    </location>
</feature>
<reference evidence="10" key="1">
    <citation type="submission" date="2021-02" db="EMBL/GenBank/DDBJ databases">
        <title>Fulvivirga sp. S481 isolated from sea water.</title>
        <authorList>
            <person name="Bae S.S."/>
            <person name="Baek K."/>
        </authorList>
    </citation>
    <scope>NUCLEOTIDE SEQUENCE</scope>
    <source>
        <strain evidence="10">S481</strain>
    </source>
</reference>
<keyword evidence="11" id="KW-1185">Reference proteome</keyword>
<dbReference type="InterPro" id="IPR013105">
    <property type="entry name" value="TPR_2"/>
</dbReference>
<keyword evidence="2" id="KW-0677">Repeat</keyword>
<dbReference type="Gene3D" id="3.30.1330.60">
    <property type="entry name" value="OmpA-like domain"/>
    <property type="match status" value="1"/>
</dbReference>
<evidence type="ECO:0000256" key="3">
    <source>
        <dbReference type="ARBA" id="ARBA00022803"/>
    </source>
</evidence>
<sequence>MWKIHLIICCLFFCAYQSIAQSRLSTKSKKAAELYYEADNYRVRGQYNQAISLLEQSIQKDKKFHEAYFRLATIYKAQGDLTKAESLFLNVIELKGENNGPSYFELGELYLRKNDYKQAIDYINKYLAYNPRNSQRVMEANTILSNAQFAIENNKREVSFNPKPLSDTVNAFAMQYFPVVTVDGQSLIFTRRLGDTPNDDEDLVICKLDSNGQWSAPESISSNINSQFNEGTCTISADGRVLIFTSCYGRNGYGSCDLYISEKEGGVWSVPENLGPNINSRYWESQPSLSADGRTLYFISNRPNGLGGRDIWVSYKDDSEVWSKPKNMGPLVNTVQEEVSPFIHPNGLILYYATNGLPGFGGFDLYSSQRDNDSWSKPVNIGSPINNGEDQVSLFITSRGDKGYYSNESLNSEKKGVLYEFELSEIYELENKASYVQGIVRDAETKSPLKAKIELFDLSQDERLSVVYSDSVTGEYLMVLTEGSEYALYANAKSYLFNTYTFKMELNNDSEPVAMDIYLSPIKENVSTRLNNIFFDTDSYSLKDNSKTELKKIISFLKDNPKVRIEIVGHTDNDGNDSYNQELSLKRAESVVEYLKNAGIDQSRLYFKGKGASNPLVPNTTEENKSLNRRIEFKIVEF</sequence>
<dbReference type="Pfam" id="PF07719">
    <property type="entry name" value="TPR_2"/>
    <property type="match status" value="1"/>
</dbReference>
<dbReference type="PANTHER" id="PTHR30329">
    <property type="entry name" value="STATOR ELEMENT OF FLAGELLAR MOTOR COMPLEX"/>
    <property type="match status" value="1"/>
</dbReference>
<dbReference type="PRINTS" id="PR01021">
    <property type="entry name" value="OMPADOMAIN"/>
</dbReference>
<comment type="subcellular location">
    <subcellularLocation>
        <location evidence="1">Cell outer membrane</location>
    </subcellularLocation>
</comment>
<name>A0A974WG90_9BACT</name>
<accession>A0A974WG90</accession>
<dbReference type="Pfam" id="PF07676">
    <property type="entry name" value="PD40"/>
    <property type="match status" value="3"/>
</dbReference>
<dbReference type="Pfam" id="PF00691">
    <property type="entry name" value="OmpA"/>
    <property type="match status" value="1"/>
</dbReference>
<evidence type="ECO:0000256" key="1">
    <source>
        <dbReference type="ARBA" id="ARBA00004442"/>
    </source>
</evidence>
<dbReference type="EMBL" id="CP070608">
    <property type="protein sequence ID" value="QSE97294.1"/>
    <property type="molecule type" value="Genomic_DNA"/>
</dbReference>
<dbReference type="InterPro" id="IPR050330">
    <property type="entry name" value="Bact_OuterMem_StrucFunc"/>
</dbReference>
<dbReference type="InterPro" id="IPR036737">
    <property type="entry name" value="OmpA-like_sf"/>
</dbReference>
<evidence type="ECO:0000313" key="10">
    <source>
        <dbReference type="EMBL" id="QSE97294.1"/>
    </source>
</evidence>
<dbReference type="PROSITE" id="PS51123">
    <property type="entry name" value="OMPA_2"/>
    <property type="match status" value="1"/>
</dbReference>
<dbReference type="InterPro" id="IPR011990">
    <property type="entry name" value="TPR-like_helical_dom_sf"/>
</dbReference>
<dbReference type="PANTHER" id="PTHR30329:SF21">
    <property type="entry name" value="LIPOPROTEIN YIAD-RELATED"/>
    <property type="match status" value="1"/>
</dbReference>
<dbReference type="InterPro" id="IPR006665">
    <property type="entry name" value="OmpA-like"/>
</dbReference>
<keyword evidence="8" id="KW-0732">Signal</keyword>
<dbReference type="AlphaFoldDB" id="A0A974WG90"/>
<dbReference type="RefSeq" id="WP_205721805.1">
    <property type="nucleotide sequence ID" value="NZ_CP070608.1"/>
</dbReference>
<evidence type="ECO:0000256" key="4">
    <source>
        <dbReference type="ARBA" id="ARBA00023136"/>
    </source>
</evidence>
<dbReference type="Proteomes" id="UP000662783">
    <property type="component" value="Chromosome"/>
</dbReference>
<evidence type="ECO:0000256" key="2">
    <source>
        <dbReference type="ARBA" id="ARBA00022737"/>
    </source>
</evidence>
<dbReference type="PROSITE" id="PS50293">
    <property type="entry name" value="TPR_REGION"/>
    <property type="match status" value="1"/>
</dbReference>
<dbReference type="Gene3D" id="1.25.40.10">
    <property type="entry name" value="Tetratricopeptide repeat domain"/>
    <property type="match status" value="1"/>
</dbReference>
<dbReference type="CDD" id="cd07185">
    <property type="entry name" value="OmpA_C-like"/>
    <property type="match status" value="1"/>
</dbReference>
<dbReference type="GO" id="GO:0009279">
    <property type="term" value="C:cell outer membrane"/>
    <property type="evidence" value="ECO:0007669"/>
    <property type="project" value="UniProtKB-SubCell"/>
</dbReference>
<dbReference type="InterPro" id="IPR019734">
    <property type="entry name" value="TPR_rpt"/>
</dbReference>
<feature type="domain" description="OmpA-like" evidence="9">
    <location>
        <begin position="522"/>
        <end position="638"/>
    </location>
</feature>
<dbReference type="SUPFAM" id="SSF103088">
    <property type="entry name" value="OmpA-like"/>
    <property type="match status" value="1"/>
</dbReference>
<dbReference type="PROSITE" id="PS50005">
    <property type="entry name" value="TPR"/>
    <property type="match status" value="2"/>
</dbReference>
<dbReference type="InterPro" id="IPR011659">
    <property type="entry name" value="WD40"/>
</dbReference>
<dbReference type="Gene3D" id="2.60.40.1120">
    <property type="entry name" value="Carboxypeptidase-like, regulatory domain"/>
    <property type="match status" value="1"/>
</dbReference>
<keyword evidence="3 6" id="KW-0802">TPR repeat</keyword>
<dbReference type="SMART" id="SM00028">
    <property type="entry name" value="TPR"/>
    <property type="match status" value="3"/>
</dbReference>
<dbReference type="Pfam" id="PF14559">
    <property type="entry name" value="TPR_19"/>
    <property type="match status" value="1"/>
</dbReference>
<dbReference type="InterPro" id="IPR006664">
    <property type="entry name" value="OMP_bac"/>
</dbReference>